<organism evidence="4 5">
    <name type="scientific">Olivibacter ginsenosidimutans</name>
    <dbReference type="NCBI Taxonomy" id="1176537"/>
    <lineage>
        <taxon>Bacteria</taxon>
        <taxon>Pseudomonadati</taxon>
        <taxon>Bacteroidota</taxon>
        <taxon>Sphingobacteriia</taxon>
        <taxon>Sphingobacteriales</taxon>
        <taxon>Sphingobacteriaceae</taxon>
        <taxon>Olivibacter</taxon>
    </lineage>
</organism>
<keyword evidence="2" id="KW-0732">Signal</keyword>
<dbReference type="EMBL" id="BAABIQ010000003">
    <property type="protein sequence ID" value="GAA4780745.1"/>
    <property type="molecule type" value="Genomic_DNA"/>
</dbReference>
<evidence type="ECO:0000313" key="5">
    <source>
        <dbReference type="Proteomes" id="UP001501411"/>
    </source>
</evidence>
<protein>
    <submittedName>
        <fullName evidence="4">Outer membrane beta-barrel family protein</fullName>
    </submittedName>
</protein>
<dbReference type="Pfam" id="PF13620">
    <property type="entry name" value="CarboxypepD_reg"/>
    <property type="match status" value="1"/>
</dbReference>
<feature type="domain" description="Outer membrane protein beta-barrel" evidence="3">
    <location>
        <begin position="378"/>
        <end position="767"/>
    </location>
</feature>
<dbReference type="InterPro" id="IPR008969">
    <property type="entry name" value="CarboxyPept-like_regulatory"/>
</dbReference>
<evidence type="ECO:0000313" key="4">
    <source>
        <dbReference type="EMBL" id="GAA4780745.1"/>
    </source>
</evidence>
<dbReference type="Gene3D" id="2.170.130.10">
    <property type="entry name" value="TonB-dependent receptor, plug domain"/>
    <property type="match status" value="1"/>
</dbReference>
<keyword evidence="5" id="KW-1185">Reference proteome</keyword>
<feature type="chain" id="PRO_5046257323" evidence="2">
    <location>
        <begin position="19"/>
        <end position="793"/>
    </location>
</feature>
<evidence type="ECO:0000256" key="1">
    <source>
        <dbReference type="SAM" id="MobiDB-lite"/>
    </source>
</evidence>
<sequence length="793" mass="89868">MKFFISIFFLLTNLVLLAQTKLTGVVVNESGKPIPFAAIHISSSDRQIRDSTFSDQNGQFAFAINKNVTLLLKTSAVGYKGETREIAFNTSKNAPLKITLYADVIHLEEVSITSSKNVFEQQADRLVVNVNQIPSASGLSIFELLKRIPGLLVSDDKIALAGTGSATILINGRESRYDNVSQALKGLNAANVEKVEIISHPGANYEAAGGSIINIITKRKKADGWSGSLNMLGGTGIYNKRRDKVDRNFNTISPSITLNYSTDKVSLYGYYSYFYSNVFDHKAFERTIDSISFYQHSYTPWHANNHLVTFGGDIYLTKRNTIRVGLSTLNRAISKESNNVTDELFANSGAKISSFSSLIDLNEKQQNTTVTVGWQLDVDTVGGKLSADVEYSTFKINSTGEYDNVLDMGEHYVNHQSIRNPVELFVAKTDFKRSVFADYALAIGAKTSYATIDNGLRFWRNGVIDSETSTDFAYKENINAAYLSLERRFKFAEVKLGVRAEQTRATGNEKGTEVLDRDYLQLFPSLFIKKDISKKFGTVFQYSKRVNRPSYQQQNPFIRYIDSLTYTKGNPLLQPETANQYQLALTFRNQPFFMLSYNNRKDVIFQNAPQQIGNITYTMPDNLGRYENFSAQLNLPIRFIPNTEGYISNQIMSNRYRAHYLNGVFDQQRWNVLSFLQLAYRFDRKWVFEASGYYISTSLNEFALIESKGSLNLSLQRTVLGGKGKINLNANDILYTDKTRARIHYQDIDITLRQRIESRNFRLSFTYNFGGKDGKTPRKEVEKSEEYNRVKTD</sequence>
<dbReference type="RefSeq" id="WP_345230101.1">
    <property type="nucleotide sequence ID" value="NZ_BAABIQ010000003.1"/>
</dbReference>
<name>A0ABP9AGC2_9SPHI</name>
<dbReference type="InterPro" id="IPR037066">
    <property type="entry name" value="Plug_dom_sf"/>
</dbReference>
<reference evidence="5" key="1">
    <citation type="journal article" date="2019" name="Int. J. Syst. Evol. Microbiol.">
        <title>The Global Catalogue of Microorganisms (GCM) 10K type strain sequencing project: providing services to taxonomists for standard genome sequencing and annotation.</title>
        <authorList>
            <consortium name="The Broad Institute Genomics Platform"/>
            <consortium name="The Broad Institute Genome Sequencing Center for Infectious Disease"/>
            <person name="Wu L."/>
            <person name="Ma J."/>
        </authorList>
    </citation>
    <scope>NUCLEOTIDE SEQUENCE [LARGE SCALE GENOMIC DNA]</scope>
    <source>
        <strain evidence="5">JCM 18200</strain>
    </source>
</reference>
<comment type="caution">
    <text evidence="4">The sequence shown here is derived from an EMBL/GenBank/DDBJ whole genome shotgun (WGS) entry which is preliminary data.</text>
</comment>
<dbReference type="SUPFAM" id="SSF56935">
    <property type="entry name" value="Porins"/>
    <property type="match status" value="1"/>
</dbReference>
<gene>
    <name evidence="4" type="ORF">GCM10023231_04880</name>
</gene>
<proteinExistence type="predicted"/>
<dbReference type="SUPFAM" id="SSF49464">
    <property type="entry name" value="Carboxypeptidase regulatory domain-like"/>
    <property type="match status" value="1"/>
</dbReference>
<feature type="signal peptide" evidence="2">
    <location>
        <begin position="1"/>
        <end position="18"/>
    </location>
</feature>
<dbReference type="Proteomes" id="UP001501411">
    <property type="component" value="Unassembled WGS sequence"/>
</dbReference>
<dbReference type="Pfam" id="PF14905">
    <property type="entry name" value="OMP_b-brl_3"/>
    <property type="match status" value="1"/>
</dbReference>
<evidence type="ECO:0000256" key="2">
    <source>
        <dbReference type="SAM" id="SignalP"/>
    </source>
</evidence>
<dbReference type="InterPro" id="IPR041700">
    <property type="entry name" value="OMP_b-brl_3"/>
</dbReference>
<accession>A0ABP9AGC2</accession>
<dbReference type="Gene3D" id="2.60.40.1120">
    <property type="entry name" value="Carboxypeptidase-like, regulatory domain"/>
    <property type="match status" value="1"/>
</dbReference>
<feature type="region of interest" description="Disordered" evidence="1">
    <location>
        <begin position="772"/>
        <end position="793"/>
    </location>
</feature>
<evidence type="ECO:0000259" key="3">
    <source>
        <dbReference type="Pfam" id="PF14905"/>
    </source>
</evidence>